<dbReference type="EMBL" id="CACVKT020001887">
    <property type="protein sequence ID" value="CAC5373200.1"/>
    <property type="molecule type" value="Genomic_DNA"/>
</dbReference>
<evidence type="ECO:0008006" key="3">
    <source>
        <dbReference type="Google" id="ProtNLM"/>
    </source>
</evidence>
<dbReference type="OrthoDB" id="6058464at2759"/>
<gene>
    <name evidence="1" type="ORF">MCOR_11036</name>
</gene>
<dbReference type="Proteomes" id="UP000507470">
    <property type="component" value="Unassembled WGS sequence"/>
</dbReference>
<proteinExistence type="predicted"/>
<reference evidence="1 2" key="1">
    <citation type="submission" date="2020-06" db="EMBL/GenBank/DDBJ databases">
        <authorList>
            <person name="Li R."/>
            <person name="Bekaert M."/>
        </authorList>
    </citation>
    <scope>NUCLEOTIDE SEQUENCE [LARGE SCALE GENOMIC DNA]</scope>
    <source>
        <strain evidence="2">wild</strain>
    </source>
</reference>
<keyword evidence="2" id="KW-1185">Reference proteome</keyword>
<dbReference type="AlphaFoldDB" id="A0A6J8ATT4"/>
<name>A0A6J8ATT4_MYTCO</name>
<organism evidence="1 2">
    <name type="scientific">Mytilus coruscus</name>
    <name type="common">Sea mussel</name>
    <dbReference type="NCBI Taxonomy" id="42192"/>
    <lineage>
        <taxon>Eukaryota</taxon>
        <taxon>Metazoa</taxon>
        <taxon>Spiralia</taxon>
        <taxon>Lophotrochozoa</taxon>
        <taxon>Mollusca</taxon>
        <taxon>Bivalvia</taxon>
        <taxon>Autobranchia</taxon>
        <taxon>Pteriomorphia</taxon>
        <taxon>Mytilida</taxon>
        <taxon>Mytiloidea</taxon>
        <taxon>Mytilidae</taxon>
        <taxon>Mytilinae</taxon>
        <taxon>Mytilus</taxon>
    </lineage>
</organism>
<accession>A0A6J8ATT4</accession>
<protein>
    <recommendedName>
        <fullName evidence="3">B box-type domain-containing protein</fullName>
    </recommendedName>
</protein>
<evidence type="ECO:0000313" key="1">
    <source>
        <dbReference type="EMBL" id="CAC5373200.1"/>
    </source>
</evidence>
<evidence type="ECO:0000313" key="2">
    <source>
        <dbReference type="Proteomes" id="UP000507470"/>
    </source>
</evidence>
<sequence>MLIISRYQFNPKFSIAAMDKAQTISSCHLCRSSENVKWKCVTCQILLCNTCKSNVHPKFKLANTHFIIDVKDVGTSIEHSIKEIEYGKCTLHVNQDKCLYCSDCNSLRKKAKFQICQKKYEESKDKIIKRKEDLTSLLDDHSKHMLYQLDEKSKNTDFDSKSENLSKTLDLLQKCQLSNHADLLIETLNTIQDIDLHQDLAERFPRFVMGRPLPRKIIETFGSFQEENVVDPNKEIELLLESSHSTSLKMIKRIEKISDEKCYVFDESSLYCLEFKKEEKVHIKKIADIKAFDISLLKSNELLIAMKTERKIMILKHSLKIKLFHSCSGLLSKGIHISKDDKVIVGVREESELELSAGGDCKRQIKILDINGLEENALKMSYKVANFNLHWSPLNMLETEQDVNANTDEDLENVLIQIDLLADQEITEICPEYFLDTHTTDTANTCIATVPTVPNTTHENIELVVDKHLGDVTLNTASDGIKYLELNARQTKTRTGANVADVREVSP</sequence>